<dbReference type="Pfam" id="PF12329">
    <property type="entry name" value="TMF_DNA_bd"/>
    <property type="match status" value="1"/>
</dbReference>
<accession>A0A7H8QPV6</accession>
<feature type="region of interest" description="Disordered" evidence="5">
    <location>
        <begin position="573"/>
        <end position="676"/>
    </location>
</feature>
<dbReference type="AlphaFoldDB" id="A0A7H8QPV6"/>
<dbReference type="PANTHER" id="PTHR46515">
    <property type="entry name" value="TATA ELEMENT MODULATORY FACTOR TMF1"/>
    <property type="match status" value="1"/>
</dbReference>
<feature type="region of interest" description="Disordered" evidence="5">
    <location>
        <begin position="251"/>
        <end position="273"/>
    </location>
</feature>
<name>A0A7H8QPV6_TALRU</name>
<feature type="compositionally biased region" description="Basic and acidic residues" evidence="5">
    <location>
        <begin position="460"/>
        <end position="471"/>
    </location>
</feature>
<feature type="region of interest" description="Disordered" evidence="5">
    <location>
        <begin position="304"/>
        <end position="356"/>
    </location>
</feature>
<evidence type="ECO:0000313" key="7">
    <source>
        <dbReference type="EMBL" id="QKX56000.1"/>
    </source>
</evidence>
<feature type="compositionally biased region" description="Basic and acidic residues" evidence="5">
    <location>
        <begin position="76"/>
        <end position="86"/>
    </location>
</feature>
<feature type="compositionally biased region" description="Basic and acidic residues" evidence="5">
    <location>
        <begin position="604"/>
        <end position="614"/>
    </location>
</feature>
<dbReference type="GO" id="GO:0005794">
    <property type="term" value="C:Golgi apparatus"/>
    <property type="evidence" value="ECO:0007669"/>
    <property type="project" value="UniProtKB-SubCell"/>
</dbReference>
<evidence type="ECO:0000256" key="1">
    <source>
        <dbReference type="ARBA" id="ARBA00004555"/>
    </source>
</evidence>
<feature type="region of interest" description="Disordered" evidence="5">
    <location>
        <begin position="391"/>
        <end position="418"/>
    </location>
</feature>
<dbReference type="KEGG" id="trg:TRUGW13939_03099"/>
<feature type="compositionally biased region" description="Basic and acidic residues" evidence="5">
    <location>
        <begin position="573"/>
        <end position="597"/>
    </location>
</feature>
<keyword evidence="8" id="KW-1185">Reference proteome</keyword>
<feature type="compositionally biased region" description="Low complexity" evidence="5">
    <location>
        <begin position="251"/>
        <end position="269"/>
    </location>
</feature>
<evidence type="ECO:0000259" key="6">
    <source>
        <dbReference type="Pfam" id="PF12325"/>
    </source>
</evidence>
<dbReference type="OrthoDB" id="74178at2759"/>
<protein>
    <recommendedName>
        <fullName evidence="6">TATA element modulatory factor 1 TATA binding domain-containing protein</fullName>
    </recommendedName>
</protein>
<reference evidence="8" key="1">
    <citation type="submission" date="2020-06" db="EMBL/GenBank/DDBJ databases">
        <title>A chromosome-scale genome assembly of Talaromyces rugulosus W13939.</title>
        <authorList>
            <person name="Wang B."/>
            <person name="Guo L."/>
            <person name="Ye K."/>
            <person name="Wang L."/>
        </authorList>
    </citation>
    <scope>NUCLEOTIDE SEQUENCE [LARGE SCALE GENOMIC DNA]</scope>
    <source>
        <strain evidence="8">W13939</strain>
    </source>
</reference>
<feature type="compositionally biased region" description="Polar residues" evidence="5">
    <location>
        <begin position="91"/>
        <end position="103"/>
    </location>
</feature>
<dbReference type="Pfam" id="PF12325">
    <property type="entry name" value="TMF_TATA_bd"/>
    <property type="match status" value="1"/>
</dbReference>
<keyword evidence="3 4" id="KW-0175">Coiled coil</keyword>
<feature type="compositionally biased region" description="Basic and acidic residues" evidence="5">
    <location>
        <begin position="397"/>
        <end position="407"/>
    </location>
</feature>
<evidence type="ECO:0000313" key="8">
    <source>
        <dbReference type="Proteomes" id="UP000509510"/>
    </source>
</evidence>
<feature type="compositionally biased region" description="Basic and acidic residues" evidence="5">
    <location>
        <begin position="213"/>
        <end position="227"/>
    </location>
</feature>
<dbReference type="GO" id="GO:0005783">
    <property type="term" value="C:endoplasmic reticulum"/>
    <property type="evidence" value="ECO:0007669"/>
    <property type="project" value="TreeGrafter"/>
</dbReference>
<proteinExistence type="predicted"/>
<keyword evidence="2" id="KW-0333">Golgi apparatus</keyword>
<dbReference type="RefSeq" id="XP_035342178.1">
    <property type="nucleotide sequence ID" value="XM_035486285.1"/>
</dbReference>
<gene>
    <name evidence="7" type="ORF">TRUGW13939_03099</name>
</gene>
<feature type="coiled-coil region" evidence="4">
    <location>
        <begin position="752"/>
        <end position="852"/>
    </location>
</feature>
<dbReference type="InterPro" id="IPR052602">
    <property type="entry name" value="Growth_transcription_reg"/>
</dbReference>
<dbReference type="PANTHER" id="PTHR46515:SF1">
    <property type="entry name" value="TATA ELEMENT MODULATORY FACTOR"/>
    <property type="match status" value="1"/>
</dbReference>
<dbReference type="Proteomes" id="UP000509510">
    <property type="component" value="Chromosome II"/>
</dbReference>
<evidence type="ECO:0000256" key="5">
    <source>
        <dbReference type="SAM" id="MobiDB-lite"/>
    </source>
</evidence>
<dbReference type="GeneID" id="55990605"/>
<dbReference type="InterPro" id="IPR022092">
    <property type="entry name" value="TMF_DNA-bd"/>
</dbReference>
<dbReference type="InterPro" id="IPR022091">
    <property type="entry name" value="TMF_TATA-bd"/>
</dbReference>
<feature type="region of interest" description="Disordered" evidence="5">
    <location>
        <begin position="458"/>
        <end position="477"/>
    </location>
</feature>
<feature type="domain" description="TATA element modulatory factor 1 TATA binding" evidence="6">
    <location>
        <begin position="739"/>
        <end position="852"/>
    </location>
</feature>
<feature type="compositionally biased region" description="Basic and acidic residues" evidence="5">
    <location>
        <begin position="310"/>
        <end position="345"/>
    </location>
</feature>
<sequence>MPTNAPQGKTKWGVGSFFQQAVSGVESRLDVILANEEDAPPSNKVAKDGETPSQSNPNIAAAKQTVAVSRSSSNSRKNDRLQERLARAMVKSQSPATVSSPRSSVEIPSRSSTPLPGSEKRVSLDSTRISLDENASGLRIENDASHDTPRSSHDSDIRSQASKDLAAGENNTEQEASDTLLEQTSEPLISIDVVESEADDTAEPTETQNPELEELRTEHKAAEARWQEETHDYIEKIDALQSKLKYLAKEAAGSAREAASAAAPGSAEKQLSEKDERIALLLEEGQKLAKTELENRAIIKKLRQQITDSTKQENDTKRRTTKLERDLANAEAKTKRAEASEKRAQELLNSQSKASRELEIVTSERQTLSATVDELKGQLERAVARAEAAESKAQAEALEKSNRRVADLEGDLSSAKIEKELSEEKLKREIRGLKDSLEREKESARVLEAELKGEQSVLESKMESLRSRAEEASSSAAGDAQAKLLRQIETLQTQYAVASENWQGIESSLLSRLTGVERERDEIARKEADLRRKAREVNIKAKKADEELETARETIEELERTLQETRQQVQKLRERVQKSEEEFDSLRKDATAKEKSIEANWSQKLEEERSRWRDQIASPPPFLQEPRTASPVASSRRSTGLSGGLDPLVTESRPLSRRSSTLPAHADILTPTRTNSFPSFQGIGSPHVTNGPPNPNLLGAPPIHALEPDEYYSGSPLTPSAYGAQTNVSRGNGINEIISVSTVGAGPSVQLVERMSATVRRLESERAATKDELERITSQRDDARQEVVELIREIEEKRKGDGRIEELEAQVTQLDERYETTLELLGEKSEQVEELQADIADLKKIYRELVDSTMK</sequence>
<feature type="compositionally biased region" description="Acidic residues" evidence="5">
    <location>
        <begin position="194"/>
        <end position="203"/>
    </location>
</feature>
<dbReference type="EMBL" id="CP055899">
    <property type="protein sequence ID" value="QKX56000.1"/>
    <property type="molecule type" value="Genomic_DNA"/>
</dbReference>
<evidence type="ECO:0000256" key="2">
    <source>
        <dbReference type="ARBA" id="ARBA00023034"/>
    </source>
</evidence>
<feature type="compositionally biased region" description="Basic and acidic residues" evidence="5">
    <location>
        <begin position="140"/>
        <end position="157"/>
    </location>
</feature>
<evidence type="ECO:0000256" key="4">
    <source>
        <dbReference type="SAM" id="Coils"/>
    </source>
</evidence>
<feature type="region of interest" description="Disordered" evidence="5">
    <location>
        <begin position="34"/>
        <end position="227"/>
    </location>
</feature>
<comment type="subcellular location">
    <subcellularLocation>
        <location evidence="1">Golgi apparatus</location>
    </subcellularLocation>
</comment>
<evidence type="ECO:0000256" key="3">
    <source>
        <dbReference type="ARBA" id="ARBA00023054"/>
    </source>
</evidence>
<organism evidence="7 8">
    <name type="scientific">Talaromyces rugulosus</name>
    <name type="common">Penicillium rugulosum</name>
    <dbReference type="NCBI Taxonomy" id="121627"/>
    <lineage>
        <taxon>Eukaryota</taxon>
        <taxon>Fungi</taxon>
        <taxon>Dikarya</taxon>
        <taxon>Ascomycota</taxon>
        <taxon>Pezizomycotina</taxon>
        <taxon>Eurotiomycetes</taxon>
        <taxon>Eurotiomycetidae</taxon>
        <taxon>Eurotiales</taxon>
        <taxon>Trichocomaceae</taxon>
        <taxon>Talaromyces</taxon>
        <taxon>Talaromyces sect. Islandici</taxon>
    </lineage>
</organism>